<dbReference type="AlphaFoldDB" id="A0A662YZ51"/>
<protein>
    <recommendedName>
        <fullName evidence="3">DUF4371 domain-containing protein</fullName>
    </recommendedName>
</protein>
<dbReference type="EMBL" id="SCEB01000055">
    <property type="protein sequence ID" value="RXN01337.1"/>
    <property type="molecule type" value="Genomic_DNA"/>
</dbReference>
<organism evidence="1 2">
    <name type="scientific">Acipenser ruthenus</name>
    <name type="common">Sterlet sturgeon</name>
    <dbReference type="NCBI Taxonomy" id="7906"/>
    <lineage>
        <taxon>Eukaryota</taxon>
        <taxon>Metazoa</taxon>
        <taxon>Chordata</taxon>
        <taxon>Craniata</taxon>
        <taxon>Vertebrata</taxon>
        <taxon>Euteleostomi</taxon>
        <taxon>Actinopterygii</taxon>
        <taxon>Chondrostei</taxon>
        <taxon>Acipenseriformes</taxon>
        <taxon>Acipenseridae</taxon>
        <taxon>Acipenser</taxon>
    </lineage>
</organism>
<comment type="caution">
    <text evidence="1">The sequence shown here is derived from an EMBL/GenBank/DDBJ whole genome shotgun (WGS) entry which is preliminary data.</text>
</comment>
<name>A0A662YZ51_ACIRT</name>
<keyword evidence="2" id="KW-1185">Reference proteome</keyword>
<sequence length="183" mass="20592">MSKRCVSPIRGAKMMKYFQIGQRSLCIHESDKGISSFLCTRYNMTLSCAAGDLAPSLDDNISEKCRTQPFGLMCDESNDQGDDKDFVILARLYDEKEMAVKTQFLDMPTCNIGTGESLFRCLDESCRSVFFETTKKMLNTFPIGKDLVILSPRGRGSIPTQSVICMAKQFPHIVEEHELGRVH</sequence>
<proteinExistence type="predicted"/>
<evidence type="ECO:0000313" key="2">
    <source>
        <dbReference type="Proteomes" id="UP000289886"/>
    </source>
</evidence>
<gene>
    <name evidence="1" type="ORF">EOD39_7066</name>
</gene>
<reference evidence="1 2" key="1">
    <citation type="submission" date="2019-01" db="EMBL/GenBank/DDBJ databases">
        <title>Draft Genome and Complete Hox-Cluster Characterization of the Sterlet Sturgeon (Acipenser ruthenus).</title>
        <authorList>
            <person name="Wei Q."/>
        </authorList>
    </citation>
    <scope>NUCLEOTIDE SEQUENCE [LARGE SCALE GENOMIC DNA]</scope>
    <source>
        <strain evidence="1">WHYD16114868_AA</strain>
        <tissue evidence="1">Blood</tissue>
    </source>
</reference>
<accession>A0A662YZ51</accession>
<evidence type="ECO:0008006" key="3">
    <source>
        <dbReference type="Google" id="ProtNLM"/>
    </source>
</evidence>
<dbReference type="Proteomes" id="UP000289886">
    <property type="component" value="Unassembled WGS sequence"/>
</dbReference>
<evidence type="ECO:0000313" key="1">
    <source>
        <dbReference type="EMBL" id="RXN01337.1"/>
    </source>
</evidence>